<proteinExistence type="predicted"/>
<gene>
    <name evidence="2" type="ORF">Pma05_48020</name>
</gene>
<feature type="domain" description="Transposase IS66 central" evidence="1">
    <location>
        <begin position="30"/>
        <end position="77"/>
    </location>
</feature>
<reference evidence="2 3" key="1">
    <citation type="submission" date="2021-01" db="EMBL/GenBank/DDBJ databases">
        <title>Whole genome shotgun sequence of Plantactinospora mayteni NBRC 109088.</title>
        <authorList>
            <person name="Komaki H."/>
            <person name="Tamura T."/>
        </authorList>
    </citation>
    <scope>NUCLEOTIDE SEQUENCE [LARGE SCALE GENOMIC DNA]</scope>
    <source>
        <strain evidence="2 3">NBRC 109088</strain>
    </source>
</reference>
<evidence type="ECO:0000313" key="2">
    <source>
        <dbReference type="EMBL" id="GIG98229.1"/>
    </source>
</evidence>
<dbReference type="InterPro" id="IPR004291">
    <property type="entry name" value="Transposase_IS66_central"/>
</dbReference>
<dbReference type="Pfam" id="PF03050">
    <property type="entry name" value="DDE_Tnp_IS66"/>
    <property type="match status" value="1"/>
</dbReference>
<comment type="caution">
    <text evidence="2">The sequence shown here is derived from an EMBL/GenBank/DDBJ whole genome shotgun (WGS) entry which is preliminary data.</text>
</comment>
<evidence type="ECO:0000259" key="1">
    <source>
        <dbReference type="Pfam" id="PF03050"/>
    </source>
</evidence>
<evidence type="ECO:0000313" key="3">
    <source>
        <dbReference type="Proteomes" id="UP000621500"/>
    </source>
</evidence>
<dbReference type="RefSeq" id="WP_203859690.1">
    <property type="nucleotide sequence ID" value="NZ_BAAAZQ010000010.1"/>
</dbReference>
<accession>A0ABQ4EU97</accession>
<dbReference type="EMBL" id="BONX01000033">
    <property type="protein sequence ID" value="GIG98229.1"/>
    <property type="molecule type" value="Genomic_DNA"/>
</dbReference>
<protein>
    <recommendedName>
        <fullName evidence="1">Transposase IS66 central domain-containing protein</fullName>
    </recommendedName>
</protein>
<organism evidence="2 3">
    <name type="scientific">Plantactinospora mayteni</name>
    <dbReference type="NCBI Taxonomy" id="566021"/>
    <lineage>
        <taxon>Bacteria</taxon>
        <taxon>Bacillati</taxon>
        <taxon>Actinomycetota</taxon>
        <taxon>Actinomycetes</taxon>
        <taxon>Micromonosporales</taxon>
        <taxon>Micromonosporaceae</taxon>
        <taxon>Plantactinospora</taxon>
    </lineage>
</organism>
<dbReference type="Proteomes" id="UP000621500">
    <property type="component" value="Unassembled WGS sequence"/>
</dbReference>
<name>A0ABQ4EU97_9ACTN</name>
<sequence>MDEPNEADLARHLHVLRSAVVLGAQATAARASKLERKHHALFMRLRDRRDDYLRFVTNPAVPFDNNPAERTIRMPKLRMPPAACGP</sequence>
<keyword evidence="3" id="KW-1185">Reference proteome</keyword>